<dbReference type="Pfam" id="PF13638">
    <property type="entry name" value="PIN_4"/>
    <property type="match status" value="1"/>
</dbReference>
<evidence type="ECO:0000259" key="1">
    <source>
        <dbReference type="SMART" id="SM00670"/>
    </source>
</evidence>
<dbReference type="EMBL" id="FUYV01000075">
    <property type="protein sequence ID" value="SKC24296.1"/>
    <property type="molecule type" value="Genomic_DNA"/>
</dbReference>
<dbReference type="RefSeq" id="WP_234995098.1">
    <property type="nucleotide sequence ID" value="NZ_FUYV01000075.1"/>
</dbReference>
<evidence type="ECO:0000313" key="3">
    <source>
        <dbReference type="Proteomes" id="UP000191055"/>
    </source>
</evidence>
<dbReference type="AlphaFoldDB" id="A0A1T5HUC2"/>
<dbReference type="Proteomes" id="UP000191055">
    <property type="component" value="Unassembled WGS sequence"/>
</dbReference>
<evidence type="ECO:0000313" key="2">
    <source>
        <dbReference type="EMBL" id="SKC24296.1"/>
    </source>
</evidence>
<proteinExistence type="predicted"/>
<dbReference type="SMART" id="SM00670">
    <property type="entry name" value="PINc"/>
    <property type="match status" value="1"/>
</dbReference>
<dbReference type="Gene3D" id="3.40.50.1010">
    <property type="entry name" value="5'-nuclease"/>
    <property type="match status" value="1"/>
</dbReference>
<accession>A0A1T5HUC2</accession>
<feature type="domain" description="PIN" evidence="1">
    <location>
        <begin position="148"/>
        <end position="283"/>
    </location>
</feature>
<feature type="non-terminal residue" evidence="2">
    <location>
        <position position="1"/>
    </location>
</feature>
<name>A0A1T5HUC2_9BACT</name>
<gene>
    <name evidence="2" type="ORF">SAMN03080601_03595</name>
</gene>
<dbReference type="InterPro" id="IPR002716">
    <property type="entry name" value="PIN_dom"/>
</dbReference>
<protein>
    <submittedName>
        <fullName evidence="2">PIN domain-containing protein</fullName>
    </submittedName>
</protein>
<dbReference type="InterPro" id="IPR029060">
    <property type="entry name" value="PIN-like_dom_sf"/>
</dbReference>
<sequence length="299" mass="34496">RCTPYIRKSILSMKTTSFINKLNSQIENIILTIDEMLNNSSVYYNDWNKGSDVVILGLSPYHWRQKDEKTQMVAKLKYSNFVESFELLLRHANPKTKQDILNAKRNIINLINQKSAPKTIEAGKQNCRAYFSVFTKFIELHANENIKTVIVPDTNSLIQYPEPISYKSISQSENYEFIILPTVLSELDKHKITHRNEEFRKKVTSVIKRLKGYRNQGDVLTGVTVNRNITLKMIATEPNFEKSLSWLDPQNNDDRIIANVLELQVSNPSDNIIFVTSDINLQNKAELANLNPFDTDELK</sequence>
<reference evidence="2 3" key="1">
    <citation type="submission" date="2017-02" db="EMBL/GenBank/DDBJ databases">
        <authorList>
            <person name="Peterson S.W."/>
        </authorList>
    </citation>
    <scope>NUCLEOTIDE SEQUENCE [LARGE SCALE GENOMIC DNA]</scope>
    <source>
        <strain evidence="2 3">DSM 24412</strain>
    </source>
</reference>
<dbReference type="SUPFAM" id="SSF88723">
    <property type="entry name" value="PIN domain-like"/>
    <property type="match status" value="1"/>
</dbReference>
<organism evidence="2 3">
    <name type="scientific">Alkalitalea saponilacus</name>
    <dbReference type="NCBI Taxonomy" id="889453"/>
    <lineage>
        <taxon>Bacteria</taxon>
        <taxon>Pseudomonadati</taxon>
        <taxon>Bacteroidota</taxon>
        <taxon>Bacteroidia</taxon>
        <taxon>Marinilabiliales</taxon>
        <taxon>Marinilabiliaceae</taxon>
        <taxon>Alkalitalea</taxon>
    </lineage>
</organism>
<keyword evidence="3" id="KW-1185">Reference proteome</keyword>